<dbReference type="GO" id="GO:0003676">
    <property type="term" value="F:nucleic acid binding"/>
    <property type="evidence" value="ECO:0007669"/>
    <property type="project" value="InterPro"/>
</dbReference>
<reference evidence="4" key="1">
    <citation type="journal article" date="2019" name="Plant Biotechnol. J.">
        <title>Genome sequencing of the Australian wild diploid species Gossypium australe highlights disease resistance and delayed gland morphogenesis.</title>
        <authorList>
            <person name="Cai Y."/>
            <person name="Cai X."/>
            <person name="Wang Q."/>
            <person name="Wang P."/>
            <person name="Zhang Y."/>
            <person name="Cai C."/>
            <person name="Xu Y."/>
            <person name="Wang K."/>
            <person name="Zhou Z."/>
            <person name="Wang C."/>
            <person name="Geng S."/>
            <person name="Li B."/>
            <person name="Dong Q."/>
            <person name="Hou Y."/>
            <person name="Wang H."/>
            <person name="Ai P."/>
            <person name="Liu Z."/>
            <person name="Yi F."/>
            <person name="Sun M."/>
            <person name="An G."/>
            <person name="Cheng J."/>
            <person name="Zhang Y."/>
            <person name="Shi Q."/>
            <person name="Xie Y."/>
            <person name="Shi X."/>
            <person name="Chang Y."/>
            <person name="Huang F."/>
            <person name="Chen Y."/>
            <person name="Hong S."/>
            <person name="Mi L."/>
            <person name="Sun Q."/>
            <person name="Zhang L."/>
            <person name="Zhou B."/>
            <person name="Peng R."/>
            <person name="Zhang X."/>
            <person name="Liu F."/>
        </authorList>
    </citation>
    <scope>NUCLEOTIDE SEQUENCE [LARGE SCALE GENOMIC DNA]</scope>
    <source>
        <strain evidence="4">cv. PA1801</strain>
    </source>
</reference>
<evidence type="ECO:0000259" key="2">
    <source>
        <dbReference type="PROSITE" id="PS50174"/>
    </source>
</evidence>
<feature type="domain" description="G-patch" evidence="2">
    <location>
        <begin position="96"/>
        <end position="142"/>
    </location>
</feature>
<evidence type="ECO:0000313" key="3">
    <source>
        <dbReference type="EMBL" id="KAA3462357.1"/>
    </source>
</evidence>
<sequence length="160" mass="17580">MGRIDIPLLIEPNTYEVDFLALNSFSGSSTLIAAPKTEIGNGELAEEDIIATVTNEAPFLETNKDATECSFRSLEFVNVTFILEGNEVPVPKVSRTTRMGLQLMIVKGALPGKGLGRYLQGEVQVPILKEKRDRFGLGFKPDAKQMKKEIEKSKRGEGHG</sequence>
<keyword evidence="4" id="KW-1185">Reference proteome</keyword>
<feature type="region of interest" description="Disordered" evidence="1">
    <location>
        <begin position="140"/>
        <end position="160"/>
    </location>
</feature>
<gene>
    <name evidence="3" type="ORF">EPI10_028850</name>
</gene>
<dbReference type="OrthoDB" id="996821at2759"/>
<evidence type="ECO:0000313" key="4">
    <source>
        <dbReference type="Proteomes" id="UP000325315"/>
    </source>
</evidence>
<protein>
    <submittedName>
        <fullName evidence="3">Aldehyde dehydrogenase family 2 member C4-like</fullName>
    </submittedName>
</protein>
<dbReference type="PANTHER" id="PTHR32108:SF5">
    <property type="entry name" value="DYNACTIN SUBUNIT 1-LIKE"/>
    <property type="match status" value="1"/>
</dbReference>
<dbReference type="AlphaFoldDB" id="A0A5B6UYG0"/>
<organism evidence="3 4">
    <name type="scientific">Gossypium australe</name>
    <dbReference type="NCBI Taxonomy" id="47621"/>
    <lineage>
        <taxon>Eukaryota</taxon>
        <taxon>Viridiplantae</taxon>
        <taxon>Streptophyta</taxon>
        <taxon>Embryophyta</taxon>
        <taxon>Tracheophyta</taxon>
        <taxon>Spermatophyta</taxon>
        <taxon>Magnoliopsida</taxon>
        <taxon>eudicotyledons</taxon>
        <taxon>Gunneridae</taxon>
        <taxon>Pentapetalae</taxon>
        <taxon>rosids</taxon>
        <taxon>malvids</taxon>
        <taxon>Malvales</taxon>
        <taxon>Malvaceae</taxon>
        <taxon>Malvoideae</taxon>
        <taxon>Gossypium</taxon>
    </lineage>
</organism>
<proteinExistence type="predicted"/>
<dbReference type="EMBL" id="SMMG02000009">
    <property type="protein sequence ID" value="KAA3462357.1"/>
    <property type="molecule type" value="Genomic_DNA"/>
</dbReference>
<dbReference type="PANTHER" id="PTHR32108">
    <property type="entry name" value="DNA-DIRECTED RNA POLYMERASE SUBUNIT ALPHA"/>
    <property type="match status" value="1"/>
</dbReference>
<evidence type="ECO:0000256" key="1">
    <source>
        <dbReference type="SAM" id="MobiDB-lite"/>
    </source>
</evidence>
<dbReference type="InterPro" id="IPR000467">
    <property type="entry name" value="G_patch_dom"/>
</dbReference>
<dbReference type="PROSITE" id="PS50174">
    <property type="entry name" value="G_PATCH"/>
    <property type="match status" value="1"/>
</dbReference>
<name>A0A5B6UYG0_9ROSI</name>
<accession>A0A5B6UYG0</accession>
<comment type="caution">
    <text evidence="3">The sequence shown here is derived from an EMBL/GenBank/DDBJ whole genome shotgun (WGS) entry which is preliminary data.</text>
</comment>
<dbReference type="Proteomes" id="UP000325315">
    <property type="component" value="Unassembled WGS sequence"/>
</dbReference>